<evidence type="ECO:0000256" key="3">
    <source>
        <dbReference type="ARBA" id="ARBA00023274"/>
    </source>
</evidence>
<protein>
    <recommendedName>
        <fullName evidence="4">Large ribosomal subunit protein bL21</fullName>
    </recommendedName>
</protein>
<dbReference type="EMBL" id="VGIR01000053">
    <property type="protein sequence ID" value="MBM3331980.1"/>
    <property type="molecule type" value="Genomic_DNA"/>
</dbReference>
<organism evidence="6 7">
    <name type="scientific">candidate division WOR-3 bacterium</name>
    <dbReference type="NCBI Taxonomy" id="2052148"/>
    <lineage>
        <taxon>Bacteria</taxon>
        <taxon>Bacteria division WOR-3</taxon>
    </lineage>
</organism>
<evidence type="ECO:0000256" key="5">
    <source>
        <dbReference type="RuleBase" id="RU000562"/>
    </source>
</evidence>
<name>A0A938BRU5_UNCW3</name>
<dbReference type="NCBIfam" id="TIGR00061">
    <property type="entry name" value="L21"/>
    <property type="match status" value="1"/>
</dbReference>
<evidence type="ECO:0000256" key="4">
    <source>
        <dbReference type="HAMAP-Rule" id="MF_01363"/>
    </source>
</evidence>
<dbReference type="GO" id="GO:0019843">
    <property type="term" value="F:rRNA binding"/>
    <property type="evidence" value="ECO:0007669"/>
    <property type="project" value="UniProtKB-UniRule"/>
</dbReference>
<evidence type="ECO:0000313" key="6">
    <source>
        <dbReference type="EMBL" id="MBM3331980.1"/>
    </source>
</evidence>
<dbReference type="SUPFAM" id="SSF141091">
    <property type="entry name" value="L21p-like"/>
    <property type="match status" value="1"/>
</dbReference>
<dbReference type="PANTHER" id="PTHR21349">
    <property type="entry name" value="50S RIBOSOMAL PROTEIN L21"/>
    <property type="match status" value="1"/>
</dbReference>
<keyword evidence="4 5" id="KW-0699">rRNA-binding</keyword>
<dbReference type="GO" id="GO:0005840">
    <property type="term" value="C:ribosome"/>
    <property type="evidence" value="ECO:0007669"/>
    <property type="project" value="UniProtKB-KW"/>
</dbReference>
<dbReference type="AlphaFoldDB" id="A0A938BRU5"/>
<comment type="similarity">
    <text evidence="1 4 5">Belongs to the bacterial ribosomal protein bL21 family.</text>
</comment>
<accession>A0A938BRU5</accession>
<comment type="function">
    <text evidence="4 5">This protein binds to 23S rRNA in the presence of protein L20.</text>
</comment>
<dbReference type="GO" id="GO:0006412">
    <property type="term" value="P:translation"/>
    <property type="evidence" value="ECO:0007669"/>
    <property type="project" value="UniProtKB-UniRule"/>
</dbReference>
<dbReference type="GO" id="GO:0005737">
    <property type="term" value="C:cytoplasm"/>
    <property type="evidence" value="ECO:0007669"/>
    <property type="project" value="UniProtKB-ARBA"/>
</dbReference>
<comment type="subunit">
    <text evidence="4">Part of the 50S ribosomal subunit. Contacts protein L20.</text>
</comment>
<evidence type="ECO:0000256" key="1">
    <source>
        <dbReference type="ARBA" id="ARBA00008563"/>
    </source>
</evidence>
<comment type="caution">
    <text evidence="6">The sequence shown here is derived from an EMBL/GenBank/DDBJ whole genome shotgun (WGS) entry which is preliminary data.</text>
</comment>
<keyword evidence="2 4" id="KW-0689">Ribosomal protein</keyword>
<reference evidence="6" key="1">
    <citation type="submission" date="2019-03" db="EMBL/GenBank/DDBJ databases">
        <title>Lake Tanganyika Metagenome-Assembled Genomes (MAGs).</title>
        <authorList>
            <person name="Tran P."/>
        </authorList>
    </citation>
    <scope>NUCLEOTIDE SEQUENCE</scope>
    <source>
        <strain evidence="6">K_DeepCast_150m_m2_040</strain>
    </source>
</reference>
<dbReference type="PANTHER" id="PTHR21349:SF0">
    <property type="entry name" value="LARGE RIBOSOMAL SUBUNIT PROTEIN BL21M"/>
    <property type="match status" value="1"/>
</dbReference>
<dbReference type="InterPro" id="IPR028909">
    <property type="entry name" value="bL21-like"/>
</dbReference>
<dbReference type="HAMAP" id="MF_01363">
    <property type="entry name" value="Ribosomal_bL21"/>
    <property type="match status" value="1"/>
</dbReference>
<evidence type="ECO:0000313" key="7">
    <source>
        <dbReference type="Proteomes" id="UP000779900"/>
    </source>
</evidence>
<evidence type="ECO:0000256" key="2">
    <source>
        <dbReference type="ARBA" id="ARBA00022980"/>
    </source>
</evidence>
<dbReference type="Pfam" id="PF00829">
    <property type="entry name" value="Ribosomal_L21p"/>
    <property type="match status" value="1"/>
</dbReference>
<dbReference type="GO" id="GO:0003735">
    <property type="term" value="F:structural constituent of ribosome"/>
    <property type="evidence" value="ECO:0007669"/>
    <property type="project" value="InterPro"/>
</dbReference>
<sequence>MYAIVKVSGCQFLVKEGDVVTVPHLESEPGTTVPLEVLFLRTEEKAVVGTPTVPGAQVDAEVVSHTRAAKVTIYKFIRRENYRRKKGHRQQLTRVKIARIIPGA</sequence>
<keyword evidence="4 5" id="KW-0694">RNA-binding</keyword>
<proteinExistence type="inferred from homology"/>
<dbReference type="InterPro" id="IPR036164">
    <property type="entry name" value="bL21-like_sf"/>
</dbReference>
<keyword evidence="3 4" id="KW-0687">Ribonucleoprotein</keyword>
<dbReference type="GO" id="GO:1990904">
    <property type="term" value="C:ribonucleoprotein complex"/>
    <property type="evidence" value="ECO:0007669"/>
    <property type="project" value="UniProtKB-KW"/>
</dbReference>
<gene>
    <name evidence="4 6" type="primary">rplU</name>
    <name evidence="6" type="ORF">FJY68_09050</name>
</gene>
<dbReference type="InterPro" id="IPR001787">
    <property type="entry name" value="Ribosomal_bL21"/>
</dbReference>
<dbReference type="Proteomes" id="UP000779900">
    <property type="component" value="Unassembled WGS sequence"/>
</dbReference>